<feature type="chain" id="PRO_5045420679" evidence="1">
    <location>
        <begin position="24"/>
        <end position="199"/>
    </location>
</feature>
<keyword evidence="1" id="KW-0732">Signal</keyword>
<dbReference type="Gene3D" id="3.10.450.710">
    <property type="entry name" value="Tgt2/MlaC"/>
    <property type="match status" value="1"/>
</dbReference>
<reference evidence="2 3" key="1">
    <citation type="submission" date="2024-11" db="EMBL/GenBank/DDBJ databases">
        <authorList>
            <person name="Mikucki A.G."/>
            <person name="Kahler C.M."/>
        </authorList>
    </citation>
    <scope>NUCLEOTIDE SEQUENCE [LARGE SCALE GENOMIC DNA]</scope>
    <source>
        <strain evidence="2 3">EXNM717</strain>
    </source>
</reference>
<dbReference type="RefSeq" id="WP_405385457.1">
    <property type="nucleotide sequence ID" value="NZ_JBJGEB010000002.1"/>
</dbReference>
<organism evidence="2 3">
    <name type="scientific">Neisseria oralis</name>
    <dbReference type="NCBI Taxonomy" id="1107316"/>
    <lineage>
        <taxon>Bacteria</taxon>
        <taxon>Pseudomonadati</taxon>
        <taxon>Pseudomonadota</taxon>
        <taxon>Betaproteobacteria</taxon>
        <taxon>Neisseriales</taxon>
        <taxon>Neisseriaceae</taxon>
        <taxon>Neisseria</taxon>
    </lineage>
</organism>
<dbReference type="InterPro" id="IPR008869">
    <property type="entry name" value="MlaC/ttg2D"/>
</dbReference>
<name>A0ABW8Q1F5_9NEIS</name>
<gene>
    <name evidence="2" type="ORF">ACI43T_02570</name>
</gene>
<dbReference type="Pfam" id="PF05494">
    <property type="entry name" value="MlaC"/>
    <property type="match status" value="1"/>
</dbReference>
<proteinExistence type="predicted"/>
<sequence>MNRYLSAFILAAPMAVVAPYAAAQSHPAQVQAQQNIDTVLKIARDSSLSEQQKIKQIENYANRYLDYERISALAVGAPWREFTDKQKSEFINAFKEMIIGMYSHSALVGAADAQVKLLPKMTANGNKFDVFSEIQTKSGVKYEVAYQLYQSGPVYKVYNIRLDGASLVTIYRNQFAELIKQKGIDGTIATVKAKGLKKQ</sequence>
<dbReference type="PANTHER" id="PTHR36573:SF1">
    <property type="entry name" value="INTERMEMBRANE PHOSPHOLIPID TRANSPORT SYSTEM BINDING PROTEIN MLAC"/>
    <property type="match status" value="1"/>
</dbReference>
<keyword evidence="3" id="KW-1185">Reference proteome</keyword>
<evidence type="ECO:0000256" key="1">
    <source>
        <dbReference type="SAM" id="SignalP"/>
    </source>
</evidence>
<dbReference type="EMBL" id="JBJGEB010000002">
    <property type="protein sequence ID" value="MFK7641385.1"/>
    <property type="molecule type" value="Genomic_DNA"/>
</dbReference>
<evidence type="ECO:0000313" key="2">
    <source>
        <dbReference type="EMBL" id="MFK7641385.1"/>
    </source>
</evidence>
<accession>A0ABW8Q1F5</accession>
<dbReference type="PANTHER" id="PTHR36573">
    <property type="entry name" value="INTERMEMBRANE PHOSPHOLIPID TRANSPORT SYSTEM BINDING PROTEIN MLAC"/>
    <property type="match status" value="1"/>
</dbReference>
<evidence type="ECO:0000313" key="3">
    <source>
        <dbReference type="Proteomes" id="UP001621964"/>
    </source>
</evidence>
<dbReference type="InterPro" id="IPR042245">
    <property type="entry name" value="Tgt2/MlaC_sf"/>
</dbReference>
<protein>
    <submittedName>
        <fullName evidence="2">Phospholipid-binding protein MlaC</fullName>
    </submittedName>
</protein>
<feature type="signal peptide" evidence="1">
    <location>
        <begin position="1"/>
        <end position="23"/>
    </location>
</feature>
<comment type="caution">
    <text evidence="2">The sequence shown here is derived from an EMBL/GenBank/DDBJ whole genome shotgun (WGS) entry which is preliminary data.</text>
</comment>
<dbReference type="Proteomes" id="UP001621964">
    <property type="component" value="Unassembled WGS sequence"/>
</dbReference>